<feature type="region of interest" description="Disordered" evidence="8">
    <location>
        <begin position="37"/>
        <end position="81"/>
    </location>
</feature>
<keyword evidence="6" id="KW-0443">Lipid metabolism</keyword>
<protein>
    <submittedName>
        <fullName evidence="10">FIT family protein</fullName>
    </submittedName>
</protein>
<dbReference type="GO" id="GO:0019915">
    <property type="term" value="P:lipid storage"/>
    <property type="evidence" value="ECO:0007669"/>
    <property type="project" value="InterPro"/>
</dbReference>
<keyword evidence="11" id="KW-1185">Reference proteome</keyword>
<feature type="transmembrane region" description="Helical" evidence="9">
    <location>
        <begin position="182"/>
        <end position="199"/>
    </location>
</feature>
<evidence type="ECO:0000256" key="9">
    <source>
        <dbReference type="SAM" id="Phobius"/>
    </source>
</evidence>
<reference evidence="11" key="1">
    <citation type="submission" date="2017-01" db="EMBL/GenBank/DDBJ databases">
        <title>Comparative genomics of anhydrobiosis in the tardigrade Hypsibius dujardini.</title>
        <authorList>
            <person name="Yoshida Y."/>
            <person name="Koutsovoulos G."/>
            <person name="Laetsch D."/>
            <person name="Stevens L."/>
            <person name="Kumar S."/>
            <person name="Horikawa D."/>
            <person name="Ishino K."/>
            <person name="Komine S."/>
            <person name="Tomita M."/>
            <person name="Blaxter M."/>
            <person name="Arakawa K."/>
        </authorList>
    </citation>
    <scope>NUCLEOTIDE SEQUENCE [LARGE SCALE GENOMIC DNA]</scope>
    <source>
        <strain evidence="11">Z151</strain>
    </source>
</reference>
<dbReference type="PANTHER" id="PTHR23129">
    <property type="entry name" value="ACYL-COENZYME A DIPHOSPHATASE FITM2"/>
    <property type="match status" value="1"/>
</dbReference>
<evidence type="ECO:0000256" key="4">
    <source>
        <dbReference type="ARBA" id="ARBA00022824"/>
    </source>
</evidence>
<dbReference type="OrthoDB" id="5579088at2759"/>
<evidence type="ECO:0000256" key="5">
    <source>
        <dbReference type="ARBA" id="ARBA00022989"/>
    </source>
</evidence>
<keyword evidence="4" id="KW-0256">Endoplasmic reticulum</keyword>
<dbReference type="GO" id="GO:0010945">
    <property type="term" value="F:coenzyme A diphosphatase activity"/>
    <property type="evidence" value="ECO:0007669"/>
    <property type="project" value="InterPro"/>
</dbReference>
<feature type="transmembrane region" description="Helical" evidence="9">
    <location>
        <begin position="336"/>
        <end position="359"/>
    </location>
</feature>
<feature type="transmembrane region" description="Helical" evidence="9">
    <location>
        <begin position="150"/>
        <end position="170"/>
    </location>
</feature>
<gene>
    <name evidence="10" type="ORF">BV898_05119</name>
</gene>
<dbReference type="GO" id="GO:0008654">
    <property type="term" value="P:phospholipid biosynthetic process"/>
    <property type="evidence" value="ECO:0007669"/>
    <property type="project" value="TreeGrafter"/>
</dbReference>
<evidence type="ECO:0000313" key="11">
    <source>
        <dbReference type="Proteomes" id="UP000192578"/>
    </source>
</evidence>
<dbReference type="GO" id="GO:0005789">
    <property type="term" value="C:endoplasmic reticulum membrane"/>
    <property type="evidence" value="ECO:0007669"/>
    <property type="project" value="UniProtKB-SubCell"/>
</dbReference>
<evidence type="ECO:0000256" key="3">
    <source>
        <dbReference type="ARBA" id="ARBA00022801"/>
    </source>
</evidence>
<keyword evidence="3" id="KW-0378">Hydrolase</keyword>
<dbReference type="AlphaFoldDB" id="A0A1W0X0S8"/>
<feature type="transmembrane region" description="Helical" evidence="9">
    <location>
        <begin position="294"/>
        <end position="316"/>
    </location>
</feature>
<comment type="subcellular location">
    <subcellularLocation>
        <location evidence="1">Endoplasmic reticulum membrane</location>
        <topology evidence="1">Multi-pass membrane protein</topology>
    </subcellularLocation>
</comment>
<organism evidence="10 11">
    <name type="scientific">Hypsibius exemplaris</name>
    <name type="common">Freshwater tardigrade</name>
    <dbReference type="NCBI Taxonomy" id="2072580"/>
    <lineage>
        <taxon>Eukaryota</taxon>
        <taxon>Metazoa</taxon>
        <taxon>Ecdysozoa</taxon>
        <taxon>Tardigrada</taxon>
        <taxon>Eutardigrada</taxon>
        <taxon>Parachela</taxon>
        <taxon>Hypsibioidea</taxon>
        <taxon>Hypsibiidae</taxon>
        <taxon>Hypsibius</taxon>
    </lineage>
</organism>
<dbReference type="GO" id="GO:0034389">
    <property type="term" value="P:lipid droplet organization"/>
    <property type="evidence" value="ECO:0007669"/>
    <property type="project" value="TreeGrafter"/>
</dbReference>
<evidence type="ECO:0000256" key="7">
    <source>
        <dbReference type="ARBA" id="ARBA00023136"/>
    </source>
</evidence>
<sequence length="368" mass="42800">MDLLLLPYFGDVMSYHTVQHYRRMSSDRVEIVPVNNNALLERNRSRRPQTPSRARASTPKVPPPPEQQQQAPSSPGDGTPPVHKPASILKFFVSAILTLCKLYIHFPSTKKIPIYLAAVFIISALGDLLRPVRKTFLRPNHVLSEWFVQFPVLWTFSLLLPYVALTSYFYSGGKRREVIRNVFRTSVALFVSLTIKYLFRWIRRVSGFCSNEEFQSEAGCLQQEHRWMAFVTSEETFFLMYHALVIMEESLTFKRWEVLEFTLHKDPWNVLLSPEQTARNVIFVKYTYGKYGGLVRLLLFLLTGLVLLWDVMLVVTSNDFHQNLPQKSCGSVFAGLMWFLTYRVWFPNAWPYLADIGIFRDVQTAKRR</sequence>
<keyword evidence="2 9" id="KW-0812">Transmembrane</keyword>
<evidence type="ECO:0000256" key="2">
    <source>
        <dbReference type="ARBA" id="ARBA00022692"/>
    </source>
</evidence>
<name>A0A1W0X0S8_HYPEX</name>
<evidence type="ECO:0000313" key="10">
    <source>
        <dbReference type="EMBL" id="OQV21046.1"/>
    </source>
</evidence>
<dbReference type="PANTHER" id="PTHR23129:SF0">
    <property type="entry name" value="ACYL-COENZYME A DIPHOSPHATASE FITM2"/>
    <property type="match status" value="1"/>
</dbReference>
<evidence type="ECO:0000256" key="1">
    <source>
        <dbReference type="ARBA" id="ARBA00004477"/>
    </source>
</evidence>
<keyword evidence="5 9" id="KW-1133">Transmembrane helix</keyword>
<evidence type="ECO:0000256" key="8">
    <source>
        <dbReference type="SAM" id="MobiDB-lite"/>
    </source>
</evidence>
<accession>A0A1W0X0S8</accession>
<proteinExistence type="predicted"/>
<keyword evidence="7 9" id="KW-0472">Membrane</keyword>
<dbReference type="InterPro" id="IPR019388">
    <property type="entry name" value="FIT"/>
</dbReference>
<dbReference type="EMBL" id="MTYJ01000026">
    <property type="protein sequence ID" value="OQV21046.1"/>
    <property type="molecule type" value="Genomic_DNA"/>
</dbReference>
<comment type="caution">
    <text evidence="10">The sequence shown here is derived from an EMBL/GenBank/DDBJ whole genome shotgun (WGS) entry which is preliminary data.</text>
</comment>
<feature type="transmembrane region" description="Helical" evidence="9">
    <location>
        <begin position="112"/>
        <end position="129"/>
    </location>
</feature>
<evidence type="ECO:0000256" key="6">
    <source>
        <dbReference type="ARBA" id="ARBA00023098"/>
    </source>
</evidence>
<dbReference type="Proteomes" id="UP000192578">
    <property type="component" value="Unassembled WGS sequence"/>
</dbReference>